<evidence type="ECO:0000313" key="1">
    <source>
        <dbReference type="EMBL" id="KAG8070017.1"/>
    </source>
</evidence>
<name>A0A8J5SIX2_ZIZPA</name>
<reference evidence="1" key="2">
    <citation type="submission" date="2021-02" db="EMBL/GenBank/DDBJ databases">
        <authorList>
            <person name="Kimball J.A."/>
            <person name="Haas M.W."/>
            <person name="Macchietto M."/>
            <person name="Kono T."/>
            <person name="Duquette J."/>
            <person name="Shao M."/>
        </authorList>
    </citation>
    <scope>NUCLEOTIDE SEQUENCE</scope>
    <source>
        <tissue evidence="1">Fresh leaf tissue</tissue>
    </source>
</reference>
<comment type="caution">
    <text evidence="1">The sequence shown here is derived from an EMBL/GenBank/DDBJ whole genome shotgun (WGS) entry which is preliminary data.</text>
</comment>
<dbReference type="Proteomes" id="UP000729402">
    <property type="component" value="Unassembled WGS sequence"/>
</dbReference>
<keyword evidence="2" id="KW-1185">Reference proteome</keyword>
<protein>
    <submittedName>
        <fullName evidence="1">Uncharacterized protein</fullName>
    </submittedName>
</protein>
<gene>
    <name evidence="1" type="ORF">GUJ93_ZPchr0006g41706</name>
</gene>
<dbReference type="AlphaFoldDB" id="A0A8J5SIX2"/>
<sequence>MHPSSRSGHQPIQHNLYLSWVHGDTIGRYDMTQVGDIICPKLALRTLDEETVSMKNVEDSTYVMKVICSCSVVYEDIIKENENEPSEEGPEYIVHEGLECGGALHNPNGITKNS</sequence>
<accession>A0A8J5SIX2</accession>
<dbReference type="EMBL" id="JAAALK010000283">
    <property type="protein sequence ID" value="KAG8070017.1"/>
    <property type="molecule type" value="Genomic_DNA"/>
</dbReference>
<organism evidence="1 2">
    <name type="scientific">Zizania palustris</name>
    <name type="common">Northern wild rice</name>
    <dbReference type="NCBI Taxonomy" id="103762"/>
    <lineage>
        <taxon>Eukaryota</taxon>
        <taxon>Viridiplantae</taxon>
        <taxon>Streptophyta</taxon>
        <taxon>Embryophyta</taxon>
        <taxon>Tracheophyta</taxon>
        <taxon>Spermatophyta</taxon>
        <taxon>Magnoliopsida</taxon>
        <taxon>Liliopsida</taxon>
        <taxon>Poales</taxon>
        <taxon>Poaceae</taxon>
        <taxon>BOP clade</taxon>
        <taxon>Oryzoideae</taxon>
        <taxon>Oryzeae</taxon>
        <taxon>Zizaniinae</taxon>
        <taxon>Zizania</taxon>
    </lineage>
</organism>
<reference evidence="1" key="1">
    <citation type="journal article" date="2021" name="bioRxiv">
        <title>Whole Genome Assembly and Annotation of Northern Wild Rice, Zizania palustris L., Supports a Whole Genome Duplication in the Zizania Genus.</title>
        <authorList>
            <person name="Haas M."/>
            <person name="Kono T."/>
            <person name="Macchietto M."/>
            <person name="Millas R."/>
            <person name="McGilp L."/>
            <person name="Shao M."/>
            <person name="Duquette J."/>
            <person name="Hirsch C.N."/>
            <person name="Kimball J."/>
        </authorList>
    </citation>
    <scope>NUCLEOTIDE SEQUENCE</scope>
    <source>
        <tissue evidence="1">Fresh leaf tissue</tissue>
    </source>
</reference>
<evidence type="ECO:0000313" key="2">
    <source>
        <dbReference type="Proteomes" id="UP000729402"/>
    </source>
</evidence>
<proteinExistence type="predicted"/>